<dbReference type="PANTHER" id="PTHR33446:SF2">
    <property type="entry name" value="PROTEIN TONB"/>
    <property type="match status" value="1"/>
</dbReference>
<evidence type="ECO:0000313" key="12">
    <source>
        <dbReference type="EMBL" id="UPL49431.1"/>
    </source>
</evidence>
<dbReference type="InterPro" id="IPR037682">
    <property type="entry name" value="TonB_C"/>
</dbReference>
<dbReference type="NCBIfam" id="TIGR01352">
    <property type="entry name" value="tonB_Cterm"/>
    <property type="match status" value="1"/>
</dbReference>
<dbReference type="SUPFAM" id="SSF74653">
    <property type="entry name" value="TolA/TonB C-terminal domain"/>
    <property type="match status" value="1"/>
</dbReference>
<accession>A0ABY4J9E3</accession>
<keyword evidence="13" id="KW-1185">Reference proteome</keyword>
<evidence type="ECO:0000256" key="1">
    <source>
        <dbReference type="ARBA" id="ARBA00004383"/>
    </source>
</evidence>
<protein>
    <submittedName>
        <fullName evidence="12">TonB family protein</fullName>
    </submittedName>
</protein>
<evidence type="ECO:0000256" key="6">
    <source>
        <dbReference type="ARBA" id="ARBA00022692"/>
    </source>
</evidence>
<evidence type="ECO:0000256" key="8">
    <source>
        <dbReference type="ARBA" id="ARBA00022989"/>
    </source>
</evidence>
<evidence type="ECO:0000256" key="7">
    <source>
        <dbReference type="ARBA" id="ARBA00022927"/>
    </source>
</evidence>
<evidence type="ECO:0000256" key="10">
    <source>
        <dbReference type="SAM" id="MobiDB-lite"/>
    </source>
</evidence>
<evidence type="ECO:0000313" key="13">
    <source>
        <dbReference type="Proteomes" id="UP000829647"/>
    </source>
</evidence>
<sequence length="194" mass="20697">MPPPVFQQKPITTPPAGAAITVRPPTPATATRVVRDDLVKTPPVDTDVKPLDGPAITGPVATAGDDISTVPGGVIGGSDTVTQPAAPAITEPFVHVENMPEFMGGDAALAKYFQRNLRYPPQALRAGIEGKVYMSFTVNSDGSITDVSVLKGLGYGTDEEASRVIRQMPAWKPGYQNHRAVPVRYNLPITFKYE</sequence>
<evidence type="ECO:0000256" key="3">
    <source>
        <dbReference type="ARBA" id="ARBA00022448"/>
    </source>
</evidence>
<dbReference type="Proteomes" id="UP000829647">
    <property type="component" value="Chromosome"/>
</dbReference>
<keyword evidence="6" id="KW-0812">Transmembrane</keyword>
<dbReference type="EMBL" id="CP095848">
    <property type="protein sequence ID" value="UPL49431.1"/>
    <property type="molecule type" value="Genomic_DNA"/>
</dbReference>
<proteinExistence type="inferred from homology"/>
<comment type="similarity">
    <text evidence="2">Belongs to the TonB family.</text>
</comment>
<keyword evidence="8" id="KW-1133">Transmembrane helix</keyword>
<comment type="subcellular location">
    <subcellularLocation>
        <location evidence="1">Cell inner membrane</location>
        <topology evidence="1">Single-pass membrane protein</topology>
        <orientation evidence="1">Periplasmic side</orientation>
    </subcellularLocation>
</comment>
<dbReference type="PRINTS" id="PR01374">
    <property type="entry name" value="TONBPROTEIN"/>
</dbReference>
<dbReference type="InterPro" id="IPR003538">
    <property type="entry name" value="TonB"/>
</dbReference>
<dbReference type="InterPro" id="IPR051045">
    <property type="entry name" value="TonB-dependent_transducer"/>
</dbReference>
<keyword evidence="3" id="KW-0813">Transport</keyword>
<evidence type="ECO:0000256" key="4">
    <source>
        <dbReference type="ARBA" id="ARBA00022475"/>
    </source>
</evidence>
<keyword evidence="9" id="KW-0472">Membrane</keyword>
<feature type="region of interest" description="Disordered" evidence="10">
    <location>
        <begin position="40"/>
        <end position="64"/>
    </location>
</feature>
<gene>
    <name evidence="12" type="ORF">MWH26_00610</name>
</gene>
<dbReference type="PANTHER" id="PTHR33446">
    <property type="entry name" value="PROTEIN TONB-RELATED"/>
    <property type="match status" value="1"/>
</dbReference>
<feature type="region of interest" description="Disordered" evidence="10">
    <location>
        <begin position="1"/>
        <end position="23"/>
    </location>
</feature>
<name>A0ABY4J9E3_9BACT</name>
<keyword evidence="5" id="KW-0997">Cell inner membrane</keyword>
<dbReference type="Pfam" id="PF03544">
    <property type="entry name" value="TonB_C"/>
    <property type="match status" value="1"/>
</dbReference>
<keyword evidence="7" id="KW-0653">Protein transport</keyword>
<dbReference type="PROSITE" id="PS52015">
    <property type="entry name" value="TONB_CTD"/>
    <property type="match status" value="1"/>
</dbReference>
<evidence type="ECO:0000256" key="5">
    <source>
        <dbReference type="ARBA" id="ARBA00022519"/>
    </source>
</evidence>
<feature type="domain" description="TonB C-terminal" evidence="11">
    <location>
        <begin position="104"/>
        <end position="194"/>
    </location>
</feature>
<dbReference type="Gene3D" id="3.30.1150.10">
    <property type="match status" value="1"/>
</dbReference>
<reference evidence="12 13" key="1">
    <citation type="submission" date="2022-04" db="EMBL/GenBank/DDBJ databases">
        <title>Hymenobacter sp. isolated from the air.</title>
        <authorList>
            <person name="Won M."/>
            <person name="Lee C.-M."/>
            <person name="Woen H.-Y."/>
            <person name="Kwon S.-W."/>
        </authorList>
    </citation>
    <scope>NUCLEOTIDE SEQUENCE [LARGE SCALE GENOMIC DNA]</scope>
    <source>
        <strain evidence="13">5516 S-25</strain>
    </source>
</reference>
<organism evidence="12 13">
    <name type="scientific">Hymenobacter sublimis</name>
    <dbReference type="NCBI Taxonomy" id="2933777"/>
    <lineage>
        <taxon>Bacteria</taxon>
        <taxon>Pseudomonadati</taxon>
        <taxon>Bacteroidota</taxon>
        <taxon>Cytophagia</taxon>
        <taxon>Cytophagales</taxon>
        <taxon>Hymenobacteraceae</taxon>
        <taxon>Hymenobacter</taxon>
    </lineage>
</organism>
<evidence type="ECO:0000256" key="2">
    <source>
        <dbReference type="ARBA" id="ARBA00006555"/>
    </source>
</evidence>
<dbReference type="InterPro" id="IPR006260">
    <property type="entry name" value="TonB/TolA_C"/>
</dbReference>
<evidence type="ECO:0000259" key="11">
    <source>
        <dbReference type="PROSITE" id="PS52015"/>
    </source>
</evidence>
<evidence type="ECO:0000256" key="9">
    <source>
        <dbReference type="ARBA" id="ARBA00023136"/>
    </source>
</evidence>
<keyword evidence="4" id="KW-1003">Cell membrane</keyword>
<dbReference type="RefSeq" id="WP_247975633.1">
    <property type="nucleotide sequence ID" value="NZ_CP095848.1"/>
</dbReference>